<keyword evidence="2 5" id="KW-0812">Transmembrane</keyword>
<dbReference type="AlphaFoldDB" id="A0A3B0T2X2"/>
<evidence type="ECO:0000256" key="1">
    <source>
        <dbReference type="ARBA" id="ARBA00022475"/>
    </source>
</evidence>
<sequence length="230" mass="26590">MSTILAMRELYRRSPRRAGLLCKQFDSCQFCVIIRHPFLAGPVSPMQLLIDYIPIVIFIIAYFFKDIFFATAVLMAVMPIVLVVQWFMTRKINKIYLASTVLVLVLGTATLYFRNATFLYWKPTVLNWAFAIAFLGSQWYGEKPFIQRMLGNAAELSRSQWNRLNLMWVAFFIFVGGVNIYIAYNFSEAFWVKFKLFGMLGLTLLFVIVQSIWLTAAMKNVEPAAKDTEH</sequence>
<gene>
    <name evidence="6" type="ORF">MNBD_ALPHA05-38</name>
</gene>
<feature type="transmembrane region" description="Helical" evidence="5">
    <location>
        <begin position="125"/>
        <end position="141"/>
    </location>
</feature>
<dbReference type="HAMAP" id="MF_00189">
    <property type="entry name" value="YciB"/>
    <property type="match status" value="1"/>
</dbReference>
<feature type="transmembrane region" description="Helical" evidence="5">
    <location>
        <begin position="48"/>
        <end position="64"/>
    </location>
</feature>
<evidence type="ECO:0000256" key="4">
    <source>
        <dbReference type="ARBA" id="ARBA00023136"/>
    </source>
</evidence>
<protein>
    <submittedName>
        <fullName evidence="6">Intracellular septation protein IspA</fullName>
    </submittedName>
</protein>
<reference evidence="6" key="1">
    <citation type="submission" date="2018-06" db="EMBL/GenBank/DDBJ databases">
        <authorList>
            <person name="Zhirakovskaya E."/>
        </authorList>
    </citation>
    <scope>NUCLEOTIDE SEQUENCE</scope>
</reference>
<keyword evidence="3 5" id="KW-1133">Transmembrane helix</keyword>
<dbReference type="NCBIfam" id="TIGR00997">
    <property type="entry name" value="ispZ"/>
    <property type="match status" value="1"/>
</dbReference>
<dbReference type="NCBIfam" id="NF001325">
    <property type="entry name" value="PRK00259.1-3"/>
    <property type="match status" value="1"/>
</dbReference>
<evidence type="ECO:0000256" key="2">
    <source>
        <dbReference type="ARBA" id="ARBA00022692"/>
    </source>
</evidence>
<dbReference type="PANTHER" id="PTHR36917">
    <property type="entry name" value="INTRACELLULAR SEPTATION PROTEIN A-RELATED"/>
    <property type="match status" value="1"/>
</dbReference>
<dbReference type="EMBL" id="UOEH01000596">
    <property type="protein sequence ID" value="VAW07687.1"/>
    <property type="molecule type" value="Genomic_DNA"/>
</dbReference>
<dbReference type="Pfam" id="PF04279">
    <property type="entry name" value="IspA"/>
    <property type="match status" value="1"/>
</dbReference>
<evidence type="ECO:0000256" key="5">
    <source>
        <dbReference type="SAM" id="Phobius"/>
    </source>
</evidence>
<feature type="transmembrane region" description="Helical" evidence="5">
    <location>
        <begin position="166"/>
        <end position="184"/>
    </location>
</feature>
<dbReference type="GO" id="GO:0005886">
    <property type="term" value="C:plasma membrane"/>
    <property type="evidence" value="ECO:0007669"/>
    <property type="project" value="TreeGrafter"/>
</dbReference>
<feature type="transmembrane region" description="Helical" evidence="5">
    <location>
        <begin position="95"/>
        <end position="113"/>
    </location>
</feature>
<feature type="transmembrane region" description="Helical" evidence="5">
    <location>
        <begin position="196"/>
        <end position="216"/>
    </location>
</feature>
<proteinExistence type="inferred from homology"/>
<accession>A0A3B0T2X2</accession>
<name>A0A3B0T2X2_9ZZZZ</name>
<evidence type="ECO:0000256" key="3">
    <source>
        <dbReference type="ARBA" id="ARBA00022989"/>
    </source>
</evidence>
<keyword evidence="1" id="KW-1003">Cell membrane</keyword>
<evidence type="ECO:0000313" key="6">
    <source>
        <dbReference type="EMBL" id="VAW07687.1"/>
    </source>
</evidence>
<keyword evidence="4 5" id="KW-0472">Membrane</keyword>
<dbReference type="PANTHER" id="PTHR36917:SF1">
    <property type="entry name" value="INNER MEMBRANE-SPANNING PROTEIN YCIB"/>
    <property type="match status" value="1"/>
</dbReference>
<feature type="transmembrane region" description="Helical" evidence="5">
    <location>
        <begin position="70"/>
        <end position="88"/>
    </location>
</feature>
<dbReference type="InterPro" id="IPR006008">
    <property type="entry name" value="YciB"/>
</dbReference>
<organism evidence="6">
    <name type="scientific">hydrothermal vent metagenome</name>
    <dbReference type="NCBI Taxonomy" id="652676"/>
    <lineage>
        <taxon>unclassified sequences</taxon>
        <taxon>metagenomes</taxon>
        <taxon>ecological metagenomes</taxon>
    </lineage>
</organism>